<dbReference type="AlphaFoldDB" id="A0A0F4VMF6"/>
<sequence length="43" mass="4916">MSIFIFFKISDFIKSSISMPSSKNDVLFYSKGKNGAHWKNGTR</sequence>
<dbReference type="PATRIC" id="fig|556287.9.peg.71"/>
<name>A0A0F4VMF6_9HYPH</name>
<comment type="caution">
    <text evidence="1">The sequence shown here is derived from an EMBL/GenBank/DDBJ whole genome shotgun (WGS) entry which is preliminary data.</text>
</comment>
<gene>
    <name evidence="1" type="ORF">DJ66_0072</name>
</gene>
<dbReference type="EMBL" id="JMTK01000001">
    <property type="protein sequence ID" value="KJZ82465.1"/>
    <property type="molecule type" value="Genomic_DNA"/>
</dbReference>
<protein>
    <submittedName>
        <fullName evidence="1">Uncharacterized protein</fullName>
    </submittedName>
</protein>
<proteinExistence type="predicted"/>
<accession>A0A0F4VMF6</accession>
<evidence type="ECO:0000313" key="2">
    <source>
        <dbReference type="Proteomes" id="UP000033731"/>
    </source>
</evidence>
<keyword evidence="2" id="KW-1185">Reference proteome</keyword>
<dbReference type="Proteomes" id="UP000033731">
    <property type="component" value="Unassembled WGS sequence"/>
</dbReference>
<reference evidence="1 2" key="1">
    <citation type="journal article" date="2015" name="Phytopathology">
        <title>Genomes of Candidatus Liberibacter solanacearum haplotype A from New Zealand and the USA suggest significant genome plasticity in the species.</title>
        <authorList>
            <person name="Thompson S.M."/>
            <person name="Johnson C.P."/>
            <person name="Lu A.Y."/>
            <person name="Frampton R.A."/>
            <person name="Sullivan K.L."/>
            <person name="Fiers M.W."/>
            <person name="Crowhurst R.N."/>
            <person name="Pitman A.R."/>
            <person name="Scott I."/>
            <person name="Gudmestad N.C."/>
            <person name="Smith G.R."/>
        </authorList>
    </citation>
    <scope>NUCLEOTIDE SEQUENCE [LARGE SCALE GENOMIC DNA]</scope>
    <source>
        <strain evidence="1 2">LsoNZ1</strain>
    </source>
</reference>
<organism evidence="1 2">
    <name type="scientific">Candidatus Liberibacter solanacearum</name>
    <dbReference type="NCBI Taxonomy" id="556287"/>
    <lineage>
        <taxon>Bacteria</taxon>
        <taxon>Pseudomonadati</taxon>
        <taxon>Pseudomonadota</taxon>
        <taxon>Alphaproteobacteria</taxon>
        <taxon>Hyphomicrobiales</taxon>
        <taxon>Rhizobiaceae</taxon>
        <taxon>Liberibacter</taxon>
    </lineage>
</organism>
<evidence type="ECO:0000313" key="1">
    <source>
        <dbReference type="EMBL" id="KJZ82465.1"/>
    </source>
</evidence>